<reference evidence="1" key="1">
    <citation type="submission" date="2023-10" db="EMBL/GenBank/DDBJ databases">
        <authorList>
            <person name="Chen Y."/>
            <person name="Shah S."/>
            <person name="Dougan E. K."/>
            <person name="Thang M."/>
            <person name="Chan C."/>
        </authorList>
    </citation>
    <scope>NUCLEOTIDE SEQUENCE [LARGE SCALE GENOMIC DNA]</scope>
</reference>
<gene>
    <name evidence="1" type="ORF">PCOR1329_LOCUS46972</name>
</gene>
<name>A0ABN9UB86_9DINO</name>
<dbReference type="Proteomes" id="UP001189429">
    <property type="component" value="Unassembled WGS sequence"/>
</dbReference>
<comment type="caution">
    <text evidence="1">The sequence shown here is derived from an EMBL/GenBank/DDBJ whole genome shotgun (WGS) entry which is preliminary data.</text>
</comment>
<dbReference type="EMBL" id="CAUYUJ010015654">
    <property type="protein sequence ID" value="CAK0856603.1"/>
    <property type="molecule type" value="Genomic_DNA"/>
</dbReference>
<accession>A0ABN9UB86</accession>
<organism evidence="1 2">
    <name type="scientific">Prorocentrum cordatum</name>
    <dbReference type="NCBI Taxonomy" id="2364126"/>
    <lineage>
        <taxon>Eukaryota</taxon>
        <taxon>Sar</taxon>
        <taxon>Alveolata</taxon>
        <taxon>Dinophyceae</taxon>
        <taxon>Prorocentrales</taxon>
        <taxon>Prorocentraceae</taxon>
        <taxon>Prorocentrum</taxon>
    </lineage>
</organism>
<sequence>MRMLLEDAEVPADLDEASREAIFNEMCREAREERLEAFGDALLRLPLEALGLEATFEEACAAVCQRLGTWSPQGVPQAELKCAWEDWRRVRIVEHGGYLSDWLRECGHFAEAARSPEAREGRGPAFAALCAELAK</sequence>
<protein>
    <submittedName>
        <fullName evidence="1">Uncharacterized protein</fullName>
    </submittedName>
</protein>
<evidence type="ECO:0000313" key="2">
    <source>
        <dbReference type="Proteomes" id="UP001189429"/>
    </source>
</evidence>
<keyword evidence="2" id="KW-1185">Reference proteome</keyword>
<feature type="non-terminal residue" evidence="1">
    <location>
        <position position="135"/>
    </location>
</feature>
<evidence type="ECO:0000313" key="1">
    <source>
        <dbReference type="EMBL" id="CAK0856603.1"/>
    </source>
</evidence>
<proteinExistence type="predicted"/>